<keyword evidence="2" id="KW-0812">Transmembrane</keyword>
<name>A0A1L9T719_9EURO</name>
<dbReference type="RefSeq" id="XP_040698981.1">
    <property type="nucleotide sequence ID" value="XM_040847815.1"/>
</dbReference>
<dbReference type="Pfam" id="PF11807">
    <property type="entry name" value="UstYa"/>
    <property type="match status" value="1"/>
</dbReference>
<comment type="similarity">
    <text evidence="1">Belongs to the ustYa family.</text>
</comment>
<keyword evidence="4" id="KW-1185">Reference proteome</keyword>
<dbReference type="GO" id="GO:0043386">
    <property type="term" value="P:mycotoxin biosynthetic process"/>
    <property type="evidence" value="ECO:0007669"/>
    <property type="project" value="InterPro"/>
</dbReference>
<dbReference type="Proteomes" id="UP000184356">
    <property type="component" value="Unassembled WGS sequence"/>
</dbReference>
<reference evidence="4" key="1">
    <citation type="journal article" date="2017" name="Genome Biol.">
        <title>Comparative genomics reveals high biological diversity and specific adaptations in the industrially and medically important fungal genus Aspergillus.</title>
        <authorList>
            <person name="de Vries R.P."/>
            <person name="Riley R."/>
            <person name="Wiebenga A."/>
            <person name="Aguilar-Osorio G."/>
            <person name="Amillis S."/>
            <person name="Uchima C.A."/>
            <person name="Anderluh G."/>
            <person name="Asadollahi M."/>
            <person name="Askin M."/>
            <person name="Barry K."/>
            <person name="Battaglia E."/>
            <person name="Bayram O."/>
            <person name="Benocci T."/>
            <person name="Braus-Stromeyer S.A."/>
            <person name="Caldana C."/>
            <person name="Canovas D."/>
            <person name="Cerqueira G.C."/>
            <person name="Chen F."/>
            <person name="Chen W."/>
            <person name="Choi C."/>
            <person name="Clum A."/>
            <person name="Dos Santos R.A."/>
            <person name="Damasio A.R."/>
            <person name="Diallinas G."/>
            <person name="Emri T."/>
            <person name="Fekete E."/>
            <person name="Flipphi M."/>
            <person name="Freyberg S."/>
            <person name="Gallo A."/>
            <person name="Gournas C."/>
            <person name="Habgood R."/>
            <person name="Hainaut M."/>
            <person name="Harispe M.L."/>
            <person name="Henrissat B."/>
            <person name="Hilden K.S."/>
            <person name="Hope R."/>
            <person name="Hossain A."/>
            <person name="Karabika E."/>
            <person name="Karaffa L."/>
            <person name="Karanyi Z."/>
            <person name="Krasevec N."/>
            <person name="Kuo A."/>
            <person name="Kusch H."/>
            <person name="LaButti K."/>
            <person name="Lagendijk E.L."/>
            <person name="Lapidus A."/>
            <person name="Levasseur A."/>
            <person name="Lindquist E."/>
            <person name="Lipzen A."/>
            <person name="Logrieco A.F."/>
            <person name="MacCabe A."/>
            <person name="Maekelae M.R."/>
            <person name="Malavazi I."/>
            <person name="Melin P."/>
            <person name="Meyer V."/>
            <person name="Mielnichuk N."/>
            <person name="Miskei M."/>
            <person name="Molnar A.P."/>
            <person name="Mule G."/>
            <person name="Ngan C.Y."/>
            <person name="Orejas M."/>
            <person name="Orosz E."/>
            <person name="Ouedraogo J.P."/>
            <person name="Overkamp K.M."/>
            <person name="Park H.-S."/>
            <person name="Perrone G."/>
            <person name="Piumi F."/>
            <person name="Punt P.J."/>
            <person name="Ram A.F."/>
            <person name="Ramon A."/>
            <person name="Rauscher S."/>
            <person name="Record E."/>
            <person name="Riano-Pachon D.M."/>
            <person name="Robert V."/>
            <person name="Roehrig J."/>
            <person name="Ruller R."/>
            <person name="Salamov A."/>
            <person name="Salih N.S."/>
            <person name="Samson R.A."/>
            <person name="Sandor E."/>
            <person name="Sanguinetti M."/>
            <person name="Schuetze T."/>
            <person name="Sepcic K."/>
            <person name="Shelest E."/>
            <person name="Sherlock G."/>
            <person name="Sophianopoulou V."/>
            <person name="Squina F.M."/>
            <person name="Sun H."/>
            <person name="Susca A."/>
            <person name="Todd R.B."/>
            <person name="Tsang A."/>
            <person name="Unkles S.E."/>
            <person name="van de Wiele N."/>
            <person name="van Rossen-Uffink D."/>
            <person name="Oliveira J.V."/>
            <person name="Vesth T.C."/>
            <person name="Visser J."/>
            <person name="Yu J.-H."/>
            <person name="Zhou M."/>
            <person name="Andersen M.R."/>
            <person name="Archer D.B."/>
            <person name="Baker S.E."/>
            <person name="Benoit I."/>
            <person name="Brakhage A.A."/>
            <person name="Braus G.H."/>
            <person name="Fischer R."/>
            <person name="Frisvad J.C."/>
            <person name="Goldman G.H."/>
            <person name="Houbraken J."/>
            <person name="Oakley B."/>
            <person name="Pocsi I."/>
            <person name="Scazzocchio C."/>
            <person name="Seiboth B."/>
            <person name="vanKuyk P.A."/>
            <person name="Wortman J."/>
            <person name="Dyer P.S."/>
            <person name="Grigoriev I.V."/>
        </authorList>
    </citation>
    <scope>NUCLEOTIDE SEQUENCE [LARGE SCALE GENOMIC DNA]</scope>
    <source>
        <strain evidence="4">CBS 593.65</strain>
    </source>
</reference>
<sequence length="254" mass="28988">MESTSRLLFAEEQKSETFPLKHHNELAKSKRPILPWLGLILILLATNILSYLGGSRHSLQESTAEPDNPAYYLNVDTTLKPFNWTTEYSSAENKSHTEELWDQIQPSHGFIAVDRDWAEDQGWPESMYLPSDKTKGVYLLEAYHYLHCLKILRKTFWEAVDGKPYTHHTPGAHMNHCFDALRQYVICNADTTPLYTFGDFTAGDGQVHQCKDWSQVREYATKNTACYRDSVDHIPLGEHFGFCDDGGDGVIELG</sequence>
<dbReference type="VEuPathDB" id="FungiDB:ASPSYDRAFT_49349"/>
<dbReference type="PANTHER" id="PTHR33365:SF6">
    <property type="entry name" value="OXIDASE USTYA"/>
    <property type="match status" value="1"/>
</dbReference>
<dbReference type="OrthoDB" id="3687641at2759"/>
<accession>A0A1L9T719</accession>
<feature type="transmembrane region" description="Helical" evidence="2">
    <location>
        <begin position="33"/>
        <end position="52"/>
    </location>
</feature>
<organism evidence="3 4">
    <name type="scientific">Aspergillus sydowii CBS 593.65</name>
    <dbReference type="NCBI Taxonomy" id="1036612"/>
    <lineage>
        <taxon>Eukaryota</taxon>
        <taxon>Fungi</taxon>
        <taxon>Dikarya</taxon>
        <taxon>Ascomycota</taxon>
        <taxon>Pezizomycotina</taxon>
        <taxon>Eurotiomycetes</taxon>
        <taxon>Eurotiomycetidae</taxon>
        <taxon>Eurotiales</taxon>
        <taxon>Aspergillaceae</taxon>
        <taxon>Aspergillus</taxon>
        <taxon>Aspergillus subgen. Nidulantes</taxon>
    </lineage>
</organism>
<evidence type="ECO:0000313" key="3">
    <source>
        <dbReference type="EMBL" id="OJJ55175.1"/>
    </source>
</evidence>
<gene>
    <name evidence="3" type="ORF">ASPSYDRAFT_49349</name>
</gene>
<dbReference type="PANTHER" id="PTHR33365">
    <property type="entry name" value="YALI0B05434P"/>
    <property type="match status" value="1"/>
</dbReference>
<dbReference type="EMBL" id="KV878593">
    <property type="protein sequence ID" value="OJJ55175.1"/>
    <property type="molecule type" value="Genomic_DNA"/>
</dbReference>
<dbReference type="STRING" id="1036612.A0A1L9T719"/>
<keyword evidence="2" id="KW-1133">Transmembrane helix</keyword>
<proteinExistence type="inferred from homology"/>
<dbReference type="InterPro" id="IPR021765">
    <property type="entry name" value="UstYa-like"/>
</dbReference>
<evidence type="ECO:0000313" key="4">
    <source>
        <dbReference type="Proteomes" id="UP000184356"/>
    </source>
</evidence>
<evidence type="ECO:0000256" key="1">
    <source>
        <dbReference type="ARBA" id="ARBA00035112"/>
    </source>
</evidence>
<dbReference type="AlphaFoldDB" id="A0A1L9T719"/>
<protein>
    <submittedName>
        <fullName evidence="3">Uncharacterized protein</fullName>
    </submittedName>
</protein>
<keyword evidence="2" id="KW-0472">Membrane</keyword>
<evidence type="ECO:0000256" key="2">
    <source>
        <dbReference type="SAM" id="Phobius"/>
    </source>
</evidence>
<dbReference type="GeneID" id="63763888"/>